<proteinExistence type="predicted"/>
<sequence>MPLPSTSTFTLARHLATMTATRVMTPLPPHLRSRIPSAPPAVEEPIGLTDSEYPKDYTRPRLAKRPISEAPHATVVRGSTSAPWEQDRSAGSRSRMTEEELYEILRSVDPSCPGLKISPREVAAVLVSRVQRNVAQLIRRHIARICAHHAPFPEADPSEAGEDSQPATPVSTEGLVPATPKDLQIIMKTLGDVLVVKEICGNSQVLRAEEWSVEEIADFMSWCKTRFDQGVLPEVVRGFSDRVCDHLGDVSHRDIVRFASAVGDNSKCVDEFWMYI</sequence>
<reference evidence="2 3" key="1">
    <citation type="submission" date="2020-04" db="EMBL/GenBank/DDBJ databases">
        <title>Perkinsus olseni comparative genomics.</title>
        <authorList>
            <person name="Bogema D.R."/>
        </authorList>
    </citation>
    <scope>NUCLEOTIDE SEQUENCE [LARGE SCALE GENOMIC DNA]</scope>
    <source>
        <strain evidence="2">ATCC PRA-205</strain>
    </source>
</reference>
<feature type="non-terminal residue" evidence="2">
    <location>
        <position position="276"/>
    </location>
</feature>
<evidence type="ECO:0000313" key="2">
    <source>
        <dbReference type="EMBL" id="KAF4735779.1"/>
    </source>
</evidence>
<protein>
    <submittedName>
        <fullName evidence="2">Uncharacterized protein</fullName>
    </submittedName>
</protein>
<gene>
    <name evidence="2" type="ORF">FOZ62_000688</name>
</gene>
<feature type="region of interest" description="Disordered" evidence="1">
    <location>
        <begin position="27"/>
        <end position="55"/>
    </location>
</feature>
<feature type="region of interest" description="Disordered" evidence="1">
    <location>
        <begin position="70"/>
        <end position="96"/>
    </location>
</feature>
<feature type="compositionally biased region" description="Basic and acidic residues" evidence="1">
    <location>
        <begin position="85"/>
        <end position="96"/>
    </location>
</feature>
<accession>A0A7J6SS52</accession>
<organism evidence="2 3">
    <name type="scientific">Perkinsus olseni</name>
    <name type="common">Perkinsus atlanticus</name>
    <dbReference type="NCBI Taxonomy" id="32597"/>
    <lineage>
        <taxon>Eukaryota</taxon>
        <taxon>Sar</taxon>
        <taxon>Alveolata</taxon>
        <taxon>Perkinsozoa</taxon>
        <taxon>Perkinsea</taxon>
        <taxon>Perkinsida</taxon>
        <taxon>Perkinsidae</taxon>
        <taxon>Perkinsus</taxon>
    </lineage>
</organism>
<feature type="region of interest" description="Disordered" evidence="1">
    <location>
        <begin position="152"/>
        <end position="174"/>
    </location>
</feature>
<dbReference type="Proteomes" id="UP000574390">
    <property type="component" value="Unassembled WGS sequence"/>
</dbReference>
<evidence type="ECO:0000256" key="1">
    <source>
        <dbReference type="SAM" id="MobiDB-lite"/>
    </source>
</evidence>
<evidence type="ECO:0000313" key="3">
    <source>
        <dbReference type="Proteomes" id="UP000574390"/>
    </source>
</evidence>
<dbReference type="EMBL" id="JABANM010012560">
    <property type="protein sequence ID" value="KAF4735779.1"/>
    <property type="molecule type" value="Genomic_DNA"/>
</dbReference>
<comment type="caution">
    <text evidence="2">The sequence shown here is derived from an EMBL/GenBank/DDBJ whole genome shotgun (WGS) entry which is preliminary data.</text>
</comment>
<name>A0A7J6SS52_PEROL</name>
<dbReference type="AlphaFoldDB" id="A0A7J6SS52"/>